<dbReference type="CDD" id="cd07713">
    <property type="entry name" value="DHPS-like_MBL-fold"/>
    <property type="match status" value="1"/>
</dbReference>
<dbReference type="RefSeq" id="WP_039681047.1">
    <property type="nucleotide sequence ID" value="NZ_JWHR01000134.1"/>
</dbReference>
<dbReference type="SUPFAM" id="SSF56281">
    <property type="entry name" value="Metallo-hydrolase/oxidoreductase"/>
    <property type="match status" value="1"/>
</dbReference>
<accession>A0A0B3VGK3</accession>
<proteinExistence type="predicted"/>
<dbReference type="EMBL" id="JWHR01000134">
    <property type="protein sequence ID" value="KHS55886.1"/>
    <property type="molecule type" value="Genomic_DNA"/>
</dbReference>
<sequence length="269" mass="30581">MKLTVLVDNNTIIDEYYVGEPGLSFYIEDGNKKILFDLGYSNVFIDNMKKMNISSSEVDVLVISHGHDDHVGGIKYLANKKLNPNLKIIGHTLVFNKKVKNNQCISSPLEINEIKHMGEVYLSKEPIKISENIYFLGEIPSIIDFEPRYSIGEIERDNKYEEDFIYDDTALVYKSKEGLFIIAGCSHSGICNIVEHAKKVCNDNRIIGIIGGTHLRECNERVEKTLKYFKNNNIKNLYLCHCTSFEAKSYINTSIPMKEVGVGLKVEID</sequence>
<gene>
    <name evidence="2" type="ORF">QX51_16745</name>
</gene>
<evidence type="ECO:0000259" key="1">
    <source>
        <dbReference type="SMART" id="SM00849"/>
    </source>
</evidence>
<dbReference type="Proteomes" id="UP000031189">
    <property type="component" value="Unassembled WGS sequence"/>
</dbReference>
<dbReference type="GO" id="GO:0016740">
    <property type="term" value="F:transferase activity"/>
    <property type="evidence" value="ECO:0007669"/>
    <property type="project" value="TreeGrafter"/>
</dbReference>
<keyword evidence="3" id="KW-1185">Reference proteome</keyword>
<protein>
    <submittedName>
        <fullName evidence="2">Beta-lactamase</fullName>
    </submittedName>
</protein>
<dbReference type="STRING" id="1577792.QX51_16745"/>
<dbReference type="InterPro" id="IPR052926">
    <property type="entry name" value="Metallo-beta-lactamase_dom"/>
</dbReference>
<dbReference type="PANTHER" id="PTHR13754:SF18">
    <property type="entry name" value="7,8-DIHYDROPTERIN-6-METHYL-4-(BETA-D-RIBOFURANOSYL)-AMINOBENZENE-5'-PHOSPHATE SYNTHASE"/>
    <property type="match status" value="1"/>
</dbReference>
<dbReference type="AlphaFoldDB" id="A0A0B3VGK3"/>
<dbReference type="OrthoDB" id="9803916at2"/>
<organism evidence="2 3">
    <name type="scientific">Terrisporobacter othiniensis</name>
    <dbReference type="NCBI Taxonomy" id="1577792"/>
    <lineage>
        <taxon>Bacteria</taxon>
        <taxon>Bacillati</taxon>
        <taxon>Bacillota</taxon>
        <taxon>Clostridia</taxon>
        <taxon>Peptostreptococcales</taxon>
        <taxon>Peptostreptococcaceae</taxon>
        <taxon>Terrisporobacter</taxon>
    </lineage>
</organism>
<dbReference type="InterPro" id="IPR001279">
    <property type="entry name" value="Metallo-B-lactamas"/>
</dbReference>
<evidence type="ECO:0000313" key="2">
    <source>
        <dbReference type="EMBL" id="KHS55886.1"/>
    </source>
</evidence>
<comment type="caution">
    <text evidence="2">The sequence shown here is derived from an EMBL/GenBank/DDBJ whole genome shotgun (WGS) entry which is preliminary data.</text>
</comment>
<evidence type="ECO:0000313" key="3">
    <source>
        <dbReference type="Proteomes" id="UP000031189"/>
    </source>
</evidence>
<dbReference type="SMART" id="SM00849">
    <property type="entry name" value="Lactamase_B"/>
    <property type="match status" value="1"/>
</dbReference>
<dbReference type="Pfam" id="PF00753">
    <property type="entry name" value="Lactamase_B"/>
    <property type="match status" value="1"/>
</dbReference>
<dbReference type="InterPro" id="IPR041712">
    <property type="entry name" value="DHPS-like_MBL-fold"/>
</dbReference>
<reference evidence="2 3" key="1">
    <citation type="submission" date="2014-12" db="EMBL/GenBank/DDBJ databases">
        <title>Draft genome sequence of Terrisporobacter sp. 08-306576, isolated from the blood culture of a bacteremia patient.</title>
        <authorList>
            <person name="Lund L.C."/>
            <person name="Sydenham T.V."/>
            <person name="Hogh S.V."/>
            <person name="Skov M.N."/>
            <person name="Kemp M."/>
            <person name="Justesen U.S."/>
        </authorList>
    </citation>
    <scope>NUCLEOTIDE SEQUENCE [LARGE SCALE GENOMIC DNA]</scope>
    <source>
        <strain evidence="2 3">08-306576</strain>
    </source>
</reference>
<dbReference type="Gene3D" id="3.60.15.10">
    <property type="entry name" value="Ribonuclease Z/Hydroxyacylglutathione hydrolase-like"/>
    <property type="match status" value="1"/>
</dbReference>
<feature type="domain" description="Metallo-beta-lactamase" evidence="1">
    <location>
        <begin position="21"/>
        <end position="214"/>
    </location>
</feature>
<name>A0A0B3VGK3_9FIRM</name>
<dbReference type="PANTHER" id="PTHR13754">
    <property type="entry name" value="METALLO-BETA-LACTAMASE SUPERFAMILY PROTEIN"/>
    <property type="match status" value="1"/>
</dbReference>
<dbReference type="InterPro" id="IPR036866">
    <property type="entry name" value="RibonucZ/Hydroxyglut_hydro"/>
</dbReference>